<proteinExistence type="predicted"/>
<dbReference type="AlphaFoldDB" id="A0A7J6Q4Y4"/>
<evidence type="ECO:0000313" key="2">
    <source>
        <dbReference type="Proteomes" id="UP000574390"/>
    </source>
</evidence>
<protein>
    <submittedName>
        <fullName evidence="1">Uncharacterized protein</fullName>
    </submittedName>
</protein>
<evidence type="ECO:0000313" key="1">
    <source>
        <dbReference type="EMBL" id="KAF4703624.1"/>
    </source>
</evidence>
<reference evidence="1 2" key="1">
    <citation type="submission" date="2020-04" db="EMBL/GenBank/DDBJ databases">
        <title>Perkinsus olseni comparative genomics.</title>
        <authorList>
            <person name="Bogema D.R."/>
        </authorList>
    </citation>
    <scope>NUCLEOTIDE SEQUENCE [LARGE SCALE GENOMIC DNA]</scope>
    <source>
        <strain evidence="1">ATCC PRA-205</strain>
    </source>
</reference>
<comment type="caution">
    <text evidence="1">The sequence shown here is derived from an EMBL/GenBank/DDBJ whole genome shotgun (WGS) entry which is preliminary data.</text>
</comment>
<feature type="non-terminal residue" evidence="1">
    <location>
        <position position="1"/>
    </location>
</feature>
<dbReference type="Proteomes" id="UP000574390">
    <property type="component" value="Unassembled WGS sequence"/>
</dbReference>
<name>A0A7J6Q4Y4_PEROL</name>
<sequence>IMGELIATFKKLGMTFMTKCNYYDWHRALTETGVPKMADLNVISLEPRFDDEVPDAERGLFLTDAIAEKAIKSATKAGVQTDKLILGVSGRFVDSTLSALIGVRSSLITQMSSAARTYDKSADPGATSLTGYINVVEEFGADPDGDGTVFGPDGRLYYFYSQARALGKVRLAKRYGLHGAMAPQVAERWY</sequence>
<accession>A0A7J6Q4Y4</accession>
<gene>
    <name evidence="1" type="ORF">FOZ62_013165</name>
</gene>
<organism evidence="1 2">
    <name type="scientific">Perkinsus olseni</name>
    <name type="common">Perkinsus atlanticus</name>
    <dbReference type="NCBI Taxonomy" id="32597"/>
    <lineage>
        <taxon>Eukaryota</taxon>
        <taxon>Sar</taxon>
        <taxon>Alveolata</taxon>
        <taxon>Perkinsozoa</taxon>
        <taxon>Perkinsea</taxon>
        <taxon>Perkinsida</taxon>
        <taxon>Perkinsidae</taxon>
        <taxon>Perkinsus</taxon>
    </lineage>
</organism>
<dbReference type="EMBL" id="JABANM010032020">
    <property type="protein sequence ID" value="KAF4703624.1"/>
    <property type="molecule type" value="Genomic_DNA"/>
</dbReference>